<evidence type="ECO:0000313" key="3">
    <source>
        <dbReference type="EMBL" id="GAA6167001.1"/>
    </source>
</evidence>
<keyword evidence="1" id="KW-0732">Signal</keyword>
<dbReference type="InterPro" id="IPR025392">
    <property type="entry name" value="DUF4124"/>
</dbReference>
<feature type="chain" id="PRO_5047477734" description="DUF4124 domain-containing protein" evidence="1">
    <location>
        <begin position="25"/>
        <end position="174"/>
    </location>
</feature>
<evidence type="ECO:0000256" key="1">
    <source>
        <dbReference type="SAM" id="SignalP"/>
    </source>
</evidence>
<accession>A0ABQ0A5S7</accession>
<reference evidence="3 4" key="1">
    <citation type="submission" date="2024-04" db="EMBL/GenBank/DDBJ databases">
        <title>Draft genome sequence of Sessilibacter corallicola NBRC 116591.</title>
        <authorList>
            <person name="Miyakawa T."/>
            <person name="Kusuya Y."/>
            <person name="Miura T."/>
        </authorList>
    </citation>
    <scope>NUCLEOTIDE SEQUENCE [LARGE SCALE GENOMIC DNA]</scope>
    <source>
        <strain evidence="3 4">KU-00831-HH</strain>
    </source>
</reference>
<keyword evidence="4" id="KW-1185">Reference proteome</keyword>
<sequence>MNRYHTQLLLLISLSLPFNPLVFAQEIYKSVDEHGNVTYSDSPSKNSKVVELPTINSQIPIDGEVAPRLFPGDTEEKPVKYKLTISEPANDTAIPPGQLSFSIQASIKPQPTTALTYTLVYDGNEQQTSSAPSFVINHPLRGSHNIAIKAKLEGKTVASSNSITVHVIRPTVSR</sequence>
<evidence type="ECO:0000313" key="4">
    <source>
        <dbReference type="Proteomes" id="UP001465153"/>
    </source>
</evidence>
<name>A0ABQ0A5S7_9GAMM</name>
<organism evidence="3 4">
    <name type="scientific">Sessilibacter corallicola</name>
    <dbReference type="NCBI Taxonomy" id="2904075"/>
    <lineage>
        <taxon>Bacteria</taxon>
        <taxon>Pseudomonadati</taxon>
        <taxon>Pseudomonadota</taxon>
        <taxon>Gammaproteobacteria</taxon>
        <taxon>Cellvibrionales</taxon>
        <taxon>Cellvibrionaceae</taxon>
        <taxon>Sessilibacter</taxon>
    </lineage>
</organism>
<dbReference type="RefSeq" id="WP_233087841.1">
    <property type="nucleotide sequence ID" value="NZ_BAABWN010000002.1"/>
</dbReference>
<protein>
    <recommendedName>
        <fullName evidence="2">DUF4124 domain-containing protein</fullName>
    </recommendedName>
</protein>
<feature type="domain" description="DUF4124" evidence="2">
    <location>
        <begin position="19"/>
        <end position="58"/>
    </location>
</feature>
<proteinExistence type="predicted"/>
<gene>
    <name evidence="3" type="ORF">NBRC116591_08110</name>
</gene>
<dbReference type="Pfam" id="PF13511">
    <property type="entry name" value="DUF4124"/>
    <property type="match status" value="1"/>
</dbReference>
<comment type="caution">
    <text evidence="3">The sequence shown here is derived from an EMBL/GenBank/DDBJ whole genome shotgun (WGS) entry which is preliminary data.</text>
</comment>
<dbReference type="EMBL" id="BAABWN010000002">
    <property type="protein sequence ID" value="GAA6167001.1"/>
    <property type="molecule type" value="Genomic_DNA"/>
</dbReference>
<feature type="signal peptide" evidence="1">
    <location>
        <begin position="1"/>
        <end position="24"/>
    </location>
</feature>
<evidence type="ECO:0000259" key="2">
    <source>
        <dbReference type="Pfam" id="PF13511"/>
    </source>
</evidence>
<dbReference type="Proteomes" id="UP001465153">
    <property type="component" value="Unassembled WGS sequence"/>
</dbReference>